<dbReference type="RefSeq" id="WP_102833290.1">
    <property type="nucleotide sequence ID" value="NZ_JAINWF010000013.1"/>
</dbReference>
<gene>
    <name evidence="1" type="ORF">K7H17_18555</name>
</gene>
<dbReference type="EMBL" id="JAINWF010000013">
    <property type="protein sequence ID" value="MCD1609857.1"/>
    <property type="molecule type" value="Genomic_DNA"/>
</dbReference>
<evidence type="ECO:0000313" key="2">
    <source>
        <dbReference type="Proteomes" id="UP001138989"/>
    </source>
</evidence>
<sequence length="179" mass="20264">MANRSKKVVMSARVDPYLKAGIELLAASQRVKIVKLMEEFLEWGLETTQVENPFDSSKKMPRISFLAVLEAIWTDDDVLFQLRAGALGGRISGDDIFNAAFVVLSHETAYFEGDFDVFGDLNGLTARMGLKVPVPFMVNIELVREEWETIKAYVQFLAQNKPFQPSYEEYKTIMAKSVK</sequence>
<evidence type="ECO:0000313" key="1">
    <source>
        <dbReference type="EMBL" id="MCD1609857.1"/>
    </source>
</evidence>
<proteinExistence type="predicted"/>
<dbReference type="AlphaFoldDB" id="A0A9X1N713"/>
<organism evidence="1 2">
    <name type="scientific">Stutzerimonas kunmingensis</name>
    <dbReference type="NCBI Taxonomy" id="1211807"/>
    <lineage>
        <taxon>Bacteria</taxon>
        <taxon>Pseudomonadati</taxon>
        <taxon>Pseudomonadota</taxon>
        <taxon>Gammaproteobacteria</taxon>
        <taxon>Pseudomonadales</taxon>
        <taxon>Pseudomonadaceae</taxon>
        <taxon>Stutzerimonas</taxon>
    </lineage>
</organism>
<reference evidence="1" key="1">
    <citation type="submission" date="2021-08" db="EMBL/GenBank/DDBJ databases">
        <title>Isolation and characterization of neutrophilic mixotrophic iron-oxidizing bacteria from deep-sea hydrothermal vents.</title>
        <authorList>
            <person name="He Y."/>
        </authorList>
    </citation>
    <scope>NUCLEOTIDE SEQUENCE</scope>
    <source>
        <strain evidence="1">IOP_13</strain>
    </source>
</reference>
<keyword evidence="2" id="KW-1185">Reference proteome</keyword>
<name>A0A9X1N713_9GAMM</name>
<protein>
    <submittedName>
        <fullName evidence="1">Uncharacterized protein</fullName>
    </submittedName>
</protein>
<dbReference type="Proteomes" id="UP001138989">
    <property type="component" value="Unassembled WGS sequence"/>
</dbReference>
<accession>A0A9X1N713</accession>
<comment type="caution">
    <text evidence="1">The sequence shown here is derived from an EMBL/GenBank/DDBJ whole genome shotgun (WGS) entry which is preliminary data.</text>
</comment>